<dbReference type="Proteomes" id="UP000701702">
    <property type="component" value="Unassembled WGS sequence"/>
</dbReference>
<dbReference type="RefSeq" id="WP_223998661.1">
    <property type="nucleotide sequence ID" value="NZ_CAJZAF010000001.1"/>
</dbReference>
<reference evidence="2 3" key="1">
    <citation type="submission" date="2021-08" db="EMBL/GenBank/DDBJ databases">
        <authorList>
            <person name="Peeters C."/>
        </authorList>
    </citation>
    <scope>NUCLEOTIDE SEQUENCE [LARGE SCALE GENOMIC DNA]</scope>
    <source>
        <strain evidence="2 3">LMG 23994</strain>
    </source>
</reference>
<organism evidence="2 3">
    <name type="scientific">Cupriavidus pinatubonensis</name>
    <dbReference type="NCBI Taxonomy" id="248026"/>
    <lineage>
        <taxon>Bacteria</taxon>
        <taxon>Pseudomonadati</taxon>
        <taxon>Pseudomonadota</taxon>
        <taxon>Betaproteobacteria</taxon>
        <taxon>Burkholderiales</taxon>
        <taxon>Burkholderiaceae</taxon>
        <taxon>Cupriavidus</taxon>
    </lineage>
</organism>
<dbReference type="InterPro" id="IPR011727">
    <property type="entry name" value="CHP02117"/>
</dbReference>
<protein>
    <recommendedName>
        <fullName evidence="4">DUF2459 domain-containing protein</fullName>
    </recommendedName>
</protein>
<accession>A0ABN7XUC6</accession>
<name>A0ABN7XUC6_9BURK</name>
<dbReference type="PROSITE" id="PS51257">
    <property type="entry name" value="PROKAR_LIPOPROTEIN"/>
    <property type="match status" value="1"/>
</dbReference>
<feature type="chain" id="PRO_5047243424" description="DUF2459 domain-containing protein" evidence="1">
    <location>
        <begin position="20"/>
        <end position="245"/>
    </location>
</feature>
<evidence type="ECO:0000313" key="2">
    <source>
        <dbReference type="EMBL" id="CAG9163327.1"/>
    </source>
</evidence>
<feature type="signal peptide" evidence="1">
    <location>
        <begin position="1"/>
        <end position="19"/>
    </location>
</feature>
<sequence>MRRAFSHAIHLLTSAAALAAAACAPLPPAPSATPAIPVAATIDVVARDWHTDVCLRSEDADAGVRSLASGFEDVRYLCFGFGDRSYVVRRNRGIGTMLLALVPGRGVVLMTALRAPPTEAFGAENVVSLAIGDAGLERLRAYLRNAVERNADGGAISLGAGPYEGGAYLSATASYSLLYTCNTWTADALRHAGLPLAPIAVFADDVMMQVRRIGAEQREDGLILASPLSRPMGAERSPSAPASAQ</sequence>
<dbReference type="EMBL" id="CAJZAF010000001">
    <property type="protein sequence ID" value="CAG9163327.1"/>
    <property type="molecule type" value="Genomic_DNA"/>
</dbReference>
<keyword evidence="1" id="KW-0732">Signal</keyword>
<dbReference type="Pfam" id="PF09601">
    <property type="entry name" value="DUF2459"/>
    <property type="match status" value="1"/>
</dbReference>
<comment type="caution">
    <text evidence="2">The sequence shown here is derived from an EMBL/GenBank/DDBJ whole genome shotgun (WGS) entry which is preliminary data.</text>
</comment>
<proteinExistence type="predicted"/>
<evidence type="ECO:0008006" key="4">
    <source>
        <dbReference type="Google" id="ProtNLM"/>
    </source>
</evidence>
<evidence type="ECO:0000313" key="3">
    <source>
        <dbReference type="Proteomes" id="UP000701702"/>
    </source>
</evidence>
<keyword evidence="3" id="KW-1185">Reference proteome</keyword>
<gene>
    <name evidence="2" type="ORF">LMG23994_00008</name>
</gene>
<evidence type="ECO:0000256" key="1">
    <source>
        <dbReference type="SAM" id="SignalP"/>
    </source>
</evidence>